<dbReference type="STRING" id="1156394.T0PY92"/>
<gene>
    <name evidence="1" type="ORF">SDRG_16122</name>
</gene>
<dbReference type="EMBL" id="JH767245">
    <property type="protein sequence ID" value="EQC26020.1"/>
    <property type="molecule type" value="Genomic_DNA"/>
</dbReference>
<dbReference type="GeneID" id="19956849"/>
<dbReference type="RefSeq" id="XP_008620541.1">
    <property type="nucleotide sequence ID" value="XM_008622319.1"/>
</dbReference>
<organism evidence="1 2">
    <name type="scientific">Saprolegnia diclina (strain VS20)</name>
    <dbReference type="NCBI Taxonomy" id="1156394"/>
    <lineage>
        <taxon>Eukaryota</taxon>
        <taxon>Sar</taxon>
        <taxon>Stramenopiles</taxon>
        <taxon>Oomycota</taxon>
        <taxon>Saprolegniomycetes</taxon>
        <taxon>Saprolegniales</taxon>
        <taxon>Saprolegniaceae</taxon>
        <taxon>Saprolegnia</taxon>
    </lineage>
</organism>
<dbReference type="OrthoDB" id="75213at2759"/>
<proteinExistence type="predicted"/>
<dbReference type="InterPro" id="IPR036034">
    <property type="entry name" value="PDZ_sf"/>
</dbReference>
<evidence type="ECO:0000313" key="2">
    <source>
        <dbReference type="Proteomes" id="UP000030762"/>
    </source>
</evidence>
<dbReference type="AlphaFoldDB" id="T0PY92"/>
<dbReference type="Proteomes" id="UP000030762">
    <property type="component" value="Unassembled WGS sequence"/>
</dbReference>
<keyword evidence="2" id="KW-1185">Reference proteome</keyword>
<dbReference type="VEuPathDB" id="FungiDB:SDRG_16122"/>
<protein>
    <recommendedName>
        <fullName evidence="3">PDZ domain-containing protein</fullName>
    </recommendedName>
</protein>
<dbReference type="InParanoid" id="T0PY92"/>
<evidence type="ECO:0008006" key="3">
    <source>
        <dbReference type="Google" id="ProtNLM"/>
    </source>
</evidence>
<name>T0PY92_SAPDV</name>
<evidence type="ECO:0000313" key="1">
    <source>
        <dbReference type="EMBL" id="EQC26020.1"/>
    </source>
</evidence>
<sequence>MRADELPTYAVRFDGPKVGILPSDGAASGLDGALVGSVRGAALASGVVAGDLICRVNDINVLFKPFAFVTDVLRTAHWPCTIEFIPSVYGADLYRRYGVPLPVSTPRNDPVMDRLVAIMRPNDSYDELTRRIQEISRRMRAIGTADVTHPDPLVQRDLREEYFVLEQDMEACHDAIQHKPEYAIELTRLQEAWDDADADDALRALCAIRRMLPVNIKSLSETALTQMLTPNGQTIPRDVARKFKRTNILELLRTDPADVAKAHPAILENLRTTGLTLTERRALHAHLRDVGRQWARSIDNELGKRRYDWFQLLRGEYVASVNTYKAHVAQFGLPGSHPYATPKTPDVGCPLRGKQCPLMADASPAYSSDYGYPDGPVYMGFEGHNDYGIGNAT</sequence>
<reference evidence="1 2" key="1">
    <citation type="submission" date="2012-04" db="EMBL/GenBank/DDBJ databases">
        <title>The Genome Sequence of Saprolegnia declina VS20.</title>
        <authorList>
            <consortium name="The Broad Institute Genome Sequencing Platform"/>
            <person name="Russ C."/>
            <person name="Nusbaum C."/>
            <person name="Tyler B."/>
            <person name="van West P."/>
            <person name="Dieguez-Uribeondo J."/>
            <person name="de Bruijn I."/>
            <person name="Tripathy S."/>
            <person name="Jiang R."/>
            <person name="Young S.K."/>
            <person name="Zeng Q."/>
            <person name="Gargeya S."/>
            <person name="Fitzgerald M."/>
            <person name="Haas B."/>
            <person name="Abouelleil A."/>
            <person name="Alvarado L."/>
            <person name="Arachchi H.M."/>
            <person name="Berlin A."/>
            <person name="Chapman S.B."/>
            <person name="Goldberg J."/>
            <person name="Griggs A."/>
            <person name="Gujja S."/>
            <person name="Hansen M."/>
            <person name="Howarth C."/>
            <person name="Imamovic A."/>
            <person name="Larimer J."/>
            <person name="McCowen C."/>
            <person name="Montmayeur A."/>
            <person name="Murphy C."/>
            <person name="Neiman D."/>
            <person name="Pearson M."/>
            <person name="Priest M."/>
            <person name="Roberts A."/>
            <person name="Saif S."/>
            <person name="Shea T."/>
            <person name="Sisk P."/>
            <person name="Sykes S."/>
            <person name="Wortman J."/>
            <person name="Nusbaum C."/>
            <person name="Birren B."/>
        </authorList>
    </citation>
    <scope>NUCLEOTIDE SEQUENCE [LARGE SCALE GENOMIC DNA]</scope>
    <source>
        <strain evidence="1 2">VS20</strain>
    </source>
</reference>
<dbReference type="SUPFAM" id="SSF50156">
    <property type="entry name" value="PDZ domain-like"/>
    <property type="match status" value="1"/>
</dbReference>
<dbReference type="OMA" id="RRYDWFQ"/>
<accession>T0PY92</accession>